<protein>
    <recommendedName>
        <fullName evidence="9">Mg2+ transporter zinc transport protein</fullName>
    </recommendedName>
</protein>
<feature type="compositionally biased region" description="Basic and acidic residues" evidence="5">
    <location>
        <begin position="11"/>
        <end position="26"/>
    </location>
</feature>
<dbReference type="InterPro" id="IPR002523">
    <property type="entry name" value="MgTranspt_CorA/ZnTranspt_ZntB"/>
</dbReference>
<dbReference type="Gene3D" id="1.20.58.340">
    <property type="entry name" value="Magnesium transport protein CorA, transmembrane region"/>
    <property type="match status" value="1"/>
</dbReference>
<keyword evidence="3 6" id="KW-1133">Transmembrane helix</keyword>
<dbReference type="GO" id="GO:0016020">
    <property type="term" value="C:membrane"/>
    <property type="evidence" value="ECO:0007669"/>
    <property type="project" value="UniProtKB-SubCell"/>
</dbReference>
<feature type="transmembrane region" description="Helical" evidence="6">
    <location>
        <begin position="1418"/>
        <end position="1437"/>
    </location>
</feature>
<evidence type="ECO:0000313" key="7">
    <source>
        <dbReference type="EMBL" id="KAG9499269.1"/>
    </source>
</evidence>
<feature type="region of interest" description="Disordered" evidence="5">
    <location>
        <begin position="1358"/>
        <end position="1406"/>
    </location>
</feature>
<keyword evidence="4 6" id="KW-0472">Membrane</keyword>
<feature type="compositionally biased region" description="Polar residues" evidence="5">
    <location>
        <begin position="1373"/>
        <end position="1393"/>
    </location>
</feature>
<evidence type="ECO:0008006" key="9">
    <source>
        <dbReference type="Google" id="ProtNLM"/>
    </source>
</evidence>
<dbReference type="Pfam" id="PF01544">
    <property type="entry name" value="CorA"/>
    <property type="match status" value="1"/>
</dbReference>
<dbReference type="InterPro" id="IPR045863">
    <property type="entry name" value="CorA_TM1_TM2"/>
</dbReference>
<keyword evidence="8" id="KW-1185">Reference proteome</keyword>
<keyword evidence="2 6" id="KW-0812">Transmembrane</keyword>
<feature type="transmembrane region" description="Helical" evidence="6">
    <location>
        <begin position="1279"/>
        <end position="1299"/>
    </location>
</feature>
<organism evidence="7 8">
    <name type="scientific">Fusarium musae</name>
    <dbReference type="NCBI Taxonomy" id="1042133"/>
    <lineage>
        <taxon>Eukaryota</taxon>
        <taxon>Fungi</taxon>
        <taxon>Dikarya</taxon>
        <taxon>Ascomycota</taxon>
        <taxon>Pezizomycotina</taxon>
        <taxon>Sordariomycetes</taxon>
        <taxon>Hypocreomycetidae</taxon>
        <taxon>Hypocreales</taxon>
        <taxon>Nectriaceae</taxon>
        <taxon>Fusarium</taxon>
    </lineage>
</organism>
<evidence type="ECO:0000256" key="6">
    <source>
        <dbReference type="SAM" id="Phobius"/>
    </source>
</evidence>
<feature type="region of interest" description="Disordered" evidence="5">
    <location>
        <begin position="1"/>
        <end position="39"/>
    </location>
</feature>
<dbReference type="SUPFAM" id="SSF144083">
    <property type="entry name" value="Magnesium transport protein CorA, transmembrane region"/>
    <property type="match status" value="1"/>
</dbReference>
<feature type="transmembrane region" description="Helical" evidence="6">
    <location>
        <begin position="1457"/>
        <end position="1477"/>
    </location>
</feature>
<feature type="transmembrane region" description="Helical" evidence="6">
    <location>
        <begin position="1311"/>
        <end position="1329"/>
    </location>
</feature>
<evidence type="ECO:0000256" key="4">
    <source>
        <dbReference type="ARBA" id="ARBA00023136"/>
    </source>
</evidence>
<gene>
    <name evidence="7" type="ORF">J7337_010088</name>
</gene>
<sequence length="1502" mass="172056">MSDTSEPGNADEPRLWDHPAPEDNKRFKPFIQRSGEPTPHFVPKKCSYGTWSNPPNPLPYASFGDDGVTASVNSKGDLIQFSTYLGTGTSGMFCVDQSGTPEPWLVKERMDKLLQLGRSQAPIDYGMMIPYHDSENISETDDFSIYEEEGDKDEEGVEMSFVHDRWPRYEYDCVDKDLRIMKQWMVHNKTVLQQCRIMNSSESPKTLSLRFRTGMHIRDLEFANVSNTFNEDRDGHIHKPGPNGYSWILCRFCEEKNQDEPEDRNSRQETRDAVAVVVTVFIDGKAVQWTDLYSSSGPSIKFVDLKDIPIEVNDDVEVVTAYKMLSLPALGNRSWEPFLISPGEANVGHLLERESSFFRAELFSLFPPELDMKLVTDEPMDSIPQGPGKTSKLLHYLMRRNLWHILSVCSIPIPSNDDTLGFALTCGDISGHRVHTSATFFAFSFLLEFMKLITKKFGPLTEADNTYVDYIREKIMTVCRGHLEWLLRAKKTSKGSFAANYWVTGSLVNIDQYPPFTLNDALTDTAFQIIKFFQFDDIEKSDSDSPRRQDILKIAQEWMAGLAKLDRRKKCVWPRSNVEGCDKYRLSDHIWIWRASKAREALTRRSKGNPRPQDESLEGLGNRLKDANEILKRFIALNDVSSKRMISTTRSPRESRFLLHGGDTALLHALDSELFAPESPFYSPWHNTLQAQSYHVDSSKAGWDNSATYALAMMLGMKGRSIGKASPLDMVIQSLGILFGTTDSHGLFFGQIDEISKKPSLFKGESDKDWYFQVGFEIPFILLTQWSNIHLALSLHEQSQKESREDPAKLHEKTELAAMPHTLGSGYLSSDTTYDRLQKDLSRNKFQSEQTNSWTMKKYMPFTYHIDQSSIVDLADEWLYNYPTFLTRDEPIDFKKEADSLREECDMGTNIGLVVAKACRDRLPNQASLTFLLNVPKKKKESQKRNKGTVNYNIYPQKADGDAELQDLLGEARSPDEAKKRFIWLKRAFPSTALVCTLSSSAEEVQALSQFFDRHSHYDNYFIDDVSMVLNTWETELHLSFYQLWPPNQPLNLPEGIPEPISIAVPREPESQIIRNSVSFRFQGDFFDRYWTCHLVEFIPFSTAERFHHSFHPGTSEKTFGEQGCLQQRKVLELHLLDRFLKILVKSTKGIFENVQNRHSEDFNYQRATSETYFTSIAHWQDDMDILQRVEKEVLEALLVIEKWETREKDRGQERPRWTRNDESKYRPFIRKLEASTHRGTRDLRLYHNSIKSLRERLATNQERIRNDLSLRGAENIRFFTYVTVVFLPLGFAASIFSMNGAPSGETLGSVVAFAAIALVLTIVALINAKSLTTVMISIRDAIDSKSQEKMTISSLAHHDISDDGGSHVETITGDQESGNATIEAPSTHTSSSRGEHLPKKGAQHHKESKHYQGDHSWHIWFWLRYMCLVFPARRVLIACNKLKNPKPAKLTTYTHIFYGVVMLPTFLIFQLAYIIVCNFADLGQVCLSKFHFLYTTRTTKQ</sequence>
<evidence type="ECO:0000256" key="5">
    <source>
        <dbReference type="SAM" id="MobiDB-lite"/>
    </source>
</evidence>
<feature type="compositionally biased region" description="Basic and acidic residues" evidence="5">
    <location>
        <begin position="1358"/>
        <end position="1367"/>
    </location>
</feature>
<comment type="caution">
    <text evidence="7">The sequence shown here is derived from an EMBL/GenBank/DDBJ whole genome shotgun (WGS) entry which is preliminary data.</text>
</comment>
<dbReference type="KEGG" id="fmu:J7337_010088"/>
<evidence type="ECO:0000256" key="2">
    <source>
        <dbReference type="ARBA" id="ARBA00022692"/>
    </source>
</evidence>
<proteinExistence type="predicted"/>
<evidence type="ECO:0000256" key="3">
    <source>
        <dbReference type="ARBA" id="ARBA00022989"/>
    </source>
</evidence>
<dbReference type="EMBL" id="JAHBCI010000007">
    <property type="protein sequence ID" value="KAG9499269.1"/>
    <property type="molecule type" value="Genomic_DNA"/>
</dbReference>
<name>A0A9P8DC80_9HYPO</name>
<dbReference type="RefSeq" id="XP_044678269.1">
    <property type="nucleotide sequence ID" value="XM_044827675.1"/>
</dbReference>
<evidence type="ECO:0000313" key="8">
    <source>
        <dbReference type="Proteomes" id="UP000827133"/>
    </source>
</evidence>
<dbReference type="GeneID" id="68317944"/>
<dbReference type="GO" id="GO:0046873">
    <property type="term" value="F:metal ion transmembrane transporter activity"/>
    <property type="evidence" value="ECO:0007669"/>
    <property type="project" value="InterPro"/>
</dbReference>
<reference evidence="7" key="1">
    <citation type="journal article" date="2021" name="Mol. Plant Microbe Interact.">
        <title>Telomere to telomere genome assembly of Fusarium musae F31, causal agent of crown rot disease of banana.</title>
        <authorList>
            <person name="Degradi L."/>
            <person name="Tava V."/>
            <person name="Kunova A."/>
            <person name="Cortesi P."/>
            <person name="Saracchi M."/>
            <person name="Pasquali M."/>
        </authorList>
    </citation>
    <scope>NUCLEOTIDE SEQUENCE</scope>
    <source>
        <strain evidence="7">F31</strain>
    </source>
</reference>
<accession>A0A9P8DC80</accession>
<evidence type="ECO:0000256" key="1">
    <source>
        <dbReference type="ARBA" id="ARBA00004141"/>
    </source>
</evidence>
<comment type="subcellular location">
    <subcellularLocation>
        <location evidence="1">Membrane</location>
        <topology evidence="1">Multi-pass membrane protein</topology>
    </subcellularLocation>
</comment>
<dbReference type="Proteomes" id="UP000827133">
    <property type="component" value="Unassembled WGS sequence"/>
</dbReference>